<name>A0A7K8Y775_9PICI</name>
<dbReference type="EMBL" id="VWZE01031545">
    <property type="protein sequence ID" value="NXF98646.1"/>
    <property type="molecule type" value="Genomic_DNA"/>
</dbReference>
<evidence type="ECO:0000256" key="6">
    <source>
        <dbReference type="ARBA" id="ARBA00022989"/>
    </source>
</evidence>
<comment type="subcellular location">
    <subcellularLocation>
        <location evidence="1">Membrane</location>
        <topology evidence="1">Single-pass type I membrane protein</topology>
    </subcellularLocation>
</comment>
<dbReference type="GO" id="GO:0005615">
    <property type="term" value="C:extracellular space"/>
    <property type="evidence" value="ECO:0007669"/>
    <property type="project" value="TreeGrafter"/>
</dbReference>
<keyword evidence="7" id="KW-0472">Membrane</keyword>
<dbReference type="PANTHER" id="PTHR16675">
    <property type="entry name" value="MHC CLASS I-RELATED"/>
    <property type="match status" value="1"/>
</dbReference>
<dbReference type="InterPro" id="IPR037055">
    <property type="entry name" value="MHC_I-like_Ag-recog_sf"/>
</dbReference>
<dbReference type="AlphaFoldDB" id="A0A7K8Y775"/>
<keyword evidence="9" id="KW-0325">Glycoprotein</keyword>
<evidence type="ECO:0000256" key="5">
    <source>
        <dbReference type="ARBA" id="ARBA00022859"/>
    </source>
</evidence>
<dbReference type="InterPro" id="IPR050208">
    <property type="entry name" value="MHC_class-I_related"/>
</dbReference>
<comment type="caution">
    <text evidence="11">The sequence shown here is derived from an EMBL/GenBank/DDBJ whole genome shotgun (WGS) entry which is preliminary data.</text>
</comment>
<evidence type="ECO:0000256" key="4">
    <source>
        <dbReference type="ARBA" id="ARBA00022729"/>
    </source>
</evidence>
<accession>A0A7K8Y775</accession>
<dbReference type="Proteomes" id="UP000583613">
    <property type="component" value="Unassembled WGS sequence"/>
</dbReference>
<dbReference type="SUPFAM" id="SSF54452">
    <property type="entry name" value="MHC antigen-recognition domain"/>
    <property type="match status" value="1"/>
</dbReference>
<evidence type="ECO:0000256" key="8">
    <source>
        <dbReference type="ARBA" id="ARBA00023157"/>
    </source>
</evidence>
<keyword evidence="4" id="KW-0732">Signal</keyword>
<evidence type="ECO:0000259" key="10">
    <source>
        <dbReference type="Pfam" id="PF00129"/>
    </source>
</evidence>
<organism evidence="11 12">
    <name type="scientific">Eubucco bourcierii</name>
    <name type="common">red-headed barbet</name>
    <dbReference type="NCBI Taxonomy" id="91767"/>
    <lineage>
        <taxon>Eukaryota</taxon>
        <taxon>Metazoa</taxon>
        <taxon>Chordata</taxon>
        <taxon>Craniata</taxon>
        <taxon>Vertebrata</taxon>
        <taxon>Euteleostomi</taxon>
        <taxon>Archelosauria</taxon>
        <taxon>Archosauria</taxon>
        <taxon>Dinosauria</taxon>
        <taxon>Saurischia</taxon>
        <taxon>Theropoda</taxon>
        <taxon>Coelurosauria</taxon>
        <taxon>Aves</taxon>
        <taxon>Neognathae</taxon>
        <taxon>Neoaves</taxon>
        <taxon>Telluraves</taxon>
        <taxon>Coraciimorphae</taxon>
        <taxon>Piciformes</taxon>
        <taxon>Ramphastidae</taxon>
        <taxon>Eubucco</taxon>
    </lineage>
</organism>
<dbReference type="OrthoDB" id="8936120at2759"/>
<evidence type="ECO:0000256" key="2">
    <source>
        <dbReference type="ARBA" id="ARBA00022451"/>
    </source>
</evidence>
<dbReference type="Pfam" id="PF00129">
    <property type="entry name" value="MHC_I"/>
    <property type="match status" value="1"/>
</dbReference>
<evidence type="ECO:0000256" key="1">
    <source>
        <dbReference type="ARBA" id="ARBA00004479"/>
    </source>
</evidence>
<keyword evidence="8" id="KW-1015">Disulfide bond</keyword>
<keyword evidence="2" id="KW-0490">MHC I</keyword>
<dbReference type="InterPro" id="IPR011162">
    <property type="entry name" value="MHC_I/II-like_Ag-recog"/>
</dbReference>
<evidence type="ECO:0000313" key="11">
    <source>
        <dbReference type="EMBL" id="NXF98646.1"/>
    </source>
</evidence>
<feature type="non-terminal residue" evidence="11">
    <location>
        <position position="1"/>
    </location>
</feature>
<feature type="domain" description="MHC class I-like antigen recognition-like" evidence="10">
    <location>
        <begin position="1"/>
        <end position="65"/>
    </location>
</feature>
<dbReference type="GO" id="GO:0009897">
    <property type="term" value="C:external side of plasma membrane"/>
    <property type="evidence" value="ECO:0007669"/>
    <property type="project" value="TreeGrafter"/>
</dbReference>
<evidence type="ECO:0000256" key="3">
    <source>
        <dbReference type="ARBA" id="ARBA00022692"/>
    </source>
</evidence>
<protein>
    <submittedName>
        <fullName evidence="11">HA1F protein</fullName>
    </submittedName>
</protein>
<dbReference type="GO" id="GO:0006955">
    <property type="term" value="P:immune response"/>
    <property type="evidence" value="ECO:0007669"/>
    <property type="project" value="TreeGrafter"/>
</dbReference>
<reference evidence="11 12" key="1">
    <citation type="submission" date="2019-09" db="EMBL/GenBank/DDBJ databases">
        <title>Bird 10,000 Genomes (B10K) Project - Family phase.</title>
        <authorList>
            <person name="Zhang G."/>
        </authorList>
    </citation>
    <scope>NUCLEOTIDE SEQUENCE [LARGE SCALE GENOMIC DNA]</scope>
    <source>
        <strain evidence="11">B10K-DU-001-04</strain>
        <tissue evidence="11">Muscle</tissue>
    </source>
</reference>
<evidence type="ECO:0000313" key="12">
    <source>
        <dbReference type="Proteomes" id="UP000583613"/>
    </source>
</evidence>
<evidence type="ECO:0000256" key="9">
    <source>
        <dbReference type="ARBA" id="ARBA00023180"/>
    </source>
</evidence>
<keyword evidence="3" id="KW-0812">Transmembrane</keyword>
<dbReference type="GO" id="GO:0002474">
    <property type="term" value="P:antigen processing and presentation of peptide antigen via MHC class I"/>
    <property type="evidence" value="ECO:0007669"/>
    <property type="project" value="UniProtKB-KW"/>
</dbReference>
<keyword evidence="5" id="KW-0391">Immunity</keyword>
<dbReference type="InterPro" id="IPR011161">
    <property type="entry name" value="MHC_I-like_Ag-recog"/>
</dbReference>
<keyword evidence="6" id="KW-1133">Transmembrane helix</keyword>
<dbReference type="PANTHER" id="PTHR16675:SF242">
    <property type="entry name" value="MAJOR HISTOCOMPATIBILITY COMPLEX CLASS I-RELATED GENE PROTEIN"/>
    <property type="match status" value="1"/>
</dbReference>
<dbReference type="Gene3D" id="3.30.500.10">
    <property type="entry name" value="MHC class I-like antigen recognition-like"/>
    <property type="match status" value="1"/>
</dbReference>
<evidence type="ECO:0000256" key="7">
    <source>
        <dbReference type="ARBA" id="ARBA00023136"/>
    </source>
</evidence>
<gene>
    <name evidence="11" type="primary">Ha1f_1</name>
    <name evidence="11" type="ORF">EUBBOU_R15712</name>
</gene>
<sequence>PGPGLPQYIEVGYVDGIPISRYDSTRRRHEPQREWMKANLDQQYWDGQTQIAQSNQEVGRESLDIV</sequence>
<dbReference type="GO" id="GO:0042612">
    <property type="term" value="C:MHC class I protein complex"/>
    <property type="evidence" value="ECO:0007669"/>
    <property type="project" value="UniProtKB-KW"/>
</dbReference>
<feature type="non-terminal residue" evidence="11">
    <location>
        <position position="66"/>
    </location>
</feature>
<proteinExistence type="predicted"/>
<keyword evidence="12" id="KW-1185">Reference proteome</keyword>